<accession>A0A544QML5</accession>
<dbReference type="Proteomes" id="UP000315385">
    <property type="component" value="Unassembled WGS sequence"/>
</dbReference>
<keyword evidence="1" id="KW-0472">Membrane</keyword>
<dbReference type="InterPro" id="IPR055690">
    <property type="entry name" value="DUF7266"/>
</dbReference>
<keyword evidence="1" id="KW-0812">Transmembrane</keyword>
<proteinExistence type="predicted"/>
<keyword evidence="3" id="KW-1185">Reference proteome</keyword>
<dbReference type="AlphaFoldDB" id="A0A544QML5"/>
<feature type="transmembrane region" description="Helical" evidence="1">
    <location>
        <begin position="20"/>
        <end position="41"/>
    </location>
</feature>
<dbReference type="Pfam" id="PF23928">
    <property type="entry name" value="DUF7266"/>
    <property type="match status" value="1"/>
</dbReference>
<evidence type="ECO:0000313" key="2">
    <source>
        <dbReference type="EMBL" id="TQQ80156.1"/>
    </source>
</evidence>
<organism evidence="2 3">
    <name type="scientific">Halonotius roseus</name>
    <dbReference type="NCBI Taxonomy" id="2511997"/>
    <lineage>
        <taxon>Archaea</taxon>
        <taxon>Methanobacteriati</taxon>
        <taxon>Methanobacteriota</taxon>
        <taxon>Stenosarchaea group</taxon>
        <taxon>Halobacteria</taxon>
        <taxon>Halobacteriales</taxon>
        <taxon>Haloferacaceae</taxon>
        <taxon>Halonotius</taxon>
    </lineage>
</organism>
<dbReference type="OrthoDB" id="239618at2157"/>
<evidence type="ECO:0000313" key="3">
    <source>
        <dbReference type="Proteomes" id="UP000315385"/>
    </source>
</evidence>
<protein>
    <submittedName>
        <fullName evidence="2">Uncharacterized protein</fullName>
    </submittedName>
</protein>
<sequence length="157" mass="16041">MNRFDFGSDSRGLSTVTGYTLTLAITGILLTGLITGATGFVQSETELTATNQLEIAGNTLGSELGTTHGIATNPADSNQQITTTVDLPDRTAAGAYTITVTDTQIQLATVDGDVTVTEPLPAANEEINITSNGRISGGSVTIRYSGGTTIEVGATNG</sequence>
<comment type="caution">
    <text evidence="2">The sequence shown here is derived from an EMBL/GenBank/DDBJ whole genome shotgun (WGS) entry which is preliminary data.</text>
</comment>
<reference evidence="2 3" key="1">
    <citation type="submission" date="2019-02" db="EMBL/GenBank/DDBJ databases">
        <title>Halonotius sp. a new haloqrchaeon isolated from saline water.</title>
        <authorList>
            <person name="Duran-Viseras A."/>
            <person name="Sanchez-Porro C."/>
            <person name="Ventosa A."/>
        </authorList>
    </citation>
    <scope>NUCLEOTIDE SEQUENCE [LARGE SCALE GENOMIC DNA]</scope>
    <source>
        <strain evidence="2 3">F9-27</strain>
    </source>
</reference>
<gene>
    <name evidence="2" type="ORF">EWF95_06575</name>
</gene>
<dbReference type="EMBL" id="SESI01000002">
    <property type="protein sequence ID" value="TQQ80156.1"/>
    <property type="molecule type" value="Genomic_DNA"/>
</dbReference>
<name>A0A544QML5_9EURY</name>
<dbReference type="RefSeq" id="WP_142443279.1">
    <property type="nucleotide sequence ID" value="NZ_SESI01000002.1"/>
</dbReference>
<evidence type="ECO:0000256" key="1">
    <source>
        <dbReference type="SAM" id="Phobius"/>
    </source>
</evidence>
<keyword evidence="1" id="KW-1133">Transmembrane helix</keyword>